<dbReference type="Gene3D" id="3.40.50.720">
    <property type="entry name" value="NAD(P)-binding Rossmann-like Domain"/>
    <property type="match status" value="1"/>
</dbReference>
<dbReference type="PRINTS" id="PR00080">
    <property type="entry name" value="SDRFAMILY"/>
</dbReference>
<dbReference type="NCBIfam" id="NF009466">
    <property type="entry name" value="PRK12826.1-2"/>
    <property type="match status" value="1"/>
</dbReference>
<accession>A0A1Y5TH54</accession>
<sequence length="257" mass="27308">MGNRFAGRTAVVTGGGGGIGRETAATFARDGANVAILDLDIATAQAAAEAIAAEHGVKAMAFECDVADPARVDATFDEIVKQLGGLDILVNNAGVTRDNLIFKMQEDDWDTVMNVHLRGAFVCSRAAQRVMVDNAYGKIVNISSTSALGNRGQVNYSTAKAGLQGFTRTLALELGRYNINVNCVAPGFIDTEMTRASARRRGFDPEDFKAERAKNIAVRRVGKPEDVANVVAFLCSDEAGFVSGQIVYVSGGPETRR</sequence>
<dbReference type="Proteomes" id="UP000193200">
    <property type="component" value="Unassembled WGS sequence"/>
</dbReference>
<dbReference type="SMART" id="SM00822">
    <property type="entry name" value="PKS_KR"/>
    <property type="match status" value="1"/>
</dbReference>
<dbReference type="InterPro" id="IPR020904">
    <property type="entry name" value="Sc_DH/Rdtase_CS"/>
</dbReference>
<comment type="similarity">
    <text evidence="2">Belongs to the short-chain dehydrogenases/reductases (SDR) family.</text>
</comment>
<gene>
    <name evidence="9" type="primary">fabG_12</name>
    <name evidence="9" type="ORF">OCH7691_02872</name>
</gene>
<dbReference type="InParanoid" id="A0A1Y5TH54"/>
<comment type="catalytic activity">
    <reaction evidence="7">
        <text>a (3R)-hydroxyacyl-[ACP] + NADP(+) = a 3-oxoacyl-[ACP] + NADPH + H(+)</text>
        <dbReference type="Rhea" id="RHEA:17397"/>
        <dbReference type="Rhea" id="RHEA-COMP:9916"/>
        <dbReference type="Rhea" id="RHEA-COMP:9945"/>
        <dbReference type="ChEBI" id="CHEBI:15378"/>
        <dbReference type="ChEBI" id="CHEBI:57783"/>
        <dbReference type="ChEBI" id="CHEBI:58349"/>
        <dbReference type="ChEBI" id="CHEBI:78776"/>
        <dbReference type="ChEBI" id="CHEBI:78827"/>
        <dbReference type="EC" id="1.1.1.100"/>
    </reaction>
</comment>
<dbReference type="PROSITE" id="PS00061">
    <property type="entry name" value="ADH_SHORT"/>
    <property type="match status" value="1"/>
</dbReference>
<keyword evidence="4" id="KW-0521">NADP</keyword>
<evidence type="ECO:0000313" key="9">
    <source>
        <dbReference type="EMBL" id="SLN63777.1"/>
    </source>
</evidence>
<dbReference type="GO" id="GO:0030497">
    <property type="term" value="P:fatty acid elongation"/>
    <property type="evidence" value="ECO:0007669"/>
    <property type="project" value="TreeGrafter"/>
</dbReference>
<evidence type="ECO:0000256" key="2">
    <source>
        <dbReference type="ARBA" id="ARBA00006484"/>
    </source>
</evidence>
<reference evidence="9 10" key="1">
    <citation type="submission" date="2017-03" db="EMBL/GenBank/DDBJ databases">
        <authorList>
            <person name="Afonso C.L."/>
            <person name="Miller P.J."/>
            <person name="Scott M.A."/>
            <person name="Spackman E."/>
            <person name="Goraichik I."/>
            <person name="Dimitrov K.M."/>
            <person name="Suarez D.L."/>
            <person name="Swayne D.E."/>
        </authorList>
    </citation>
    <scope>NUCLEOTIDE SEQUENCE [LARGE SCALE GENOMIC DNA]</scope>
    <source>
        <strain evidence="9 10">CECT 7691</strain>
    </source>
</reference>
<evidence type="ECO:0000256" key="6">
    <source>
        <dbReference type="ARBA" id="ARBA00029899"/>
    </source>
</evidence>
<dbReference type="Pfam" id="PF13561">
    <property type="entry name" value="adh_short_C2"/>
    <property type="match status" value="1"/>
</dbReference>
<dbReference type="RefSeq" id="WP_085884195.1">
    <property type="nucleotide sequence ID" value="NZ_FWFR01000002.1"/>
</dbReference>
<dbReference type="InterPro" id="IPR057326">
    <property type="entry name" value="KR_dom"/>
</dbReference>
<evidence type="ECO:0000313" key="10">
    <source>
        <dbReference type="Proteomes" id="UP000193200"/>
    </source>
</evidence>
<dbReference type="GO" id="GO:0004316">
    <property type="term" value="F:3-oxoacyl-[acyl-carrier-protein] reductase (NADPH) activity"/>
    <property type="evidence" value="ECO:0007669"/>
    <property type="project" value="UniProtKB-EC"/>
</dbReference>
<dbReference type="PRINTS" id="PR00081">
    <property type="entry name" value="GDHRDH"/>
</dbReference>
<dbReference type="NCBIfam" id="NF005559">
    <property type="entry name" value="PRK07231.1"/>
    <property type="match status" value="1"/>
</dbReference>
<organism evidence="9 10">
    <name type="scientific">Oceanibacterium hippocampi</name>
    <dbReference type="NCBI Taxonomy" id="745714"/>
    <lineage>
        <taxon>Bacteria</taxon>
        <taxon>Pseudomonadati</taxon>
        <taxon>Pseudomonadota</taxon>
        <taxon>Alphaproteobacteria</taxon>
        <taxon>Sneathiellales</taxon>
        <taxon>Sneathiellaceae</taxon>
        <taxon>Oceanibacterium</taxon>
    </lineage>
</organism>
<evidence type="ECO:0000259" key="8">
    <source>
        <dbReference type="SMART" id="SM00822"/>
    </source>
</evidence>
<dbReference type="AlphaFoldDB" id="A0A1Y5TH54"/>
<dbReference type="InterPro" id="IPR002347">
    <property type="entry name" value="SDR_fam"/>
</dbReference>
<feature type="domain" description="Ketoreductase" evidence="8">
    <location>
        <begin position="8"/>
        <end position="187"/>
    </location>
</feature>
<evidence type="ECO:0000256" key="5">
    <source>
        <dbReference type="ARBA" id="ARBA00023002"/>
    </source>
</evidence>
<dbReference type="FunFam" id="3.40.50.720:FF:000115">
    <property type="entry name" value="3-oxoacyl-[acyl-carrier-protein] reductase FabG"/>
    <property type="match status" value="1"/>
</dbReference>
<proteinExistence type="inferred from homology"/>
<keyword evidence="5 9" id="KW-0560">Oxidoreductase</keyword>
<protein>
    <recommendedName>
        <fullName evidence="3">3-oxoacyl-[acyl-carrier-protein] reductase FabG</fullName>
    </recommendedName>
    <alternativeName>
        <fullName evidence="6">Beta-ketoacyl-ACP reductase</fullName>
    </alternativeName>
</protein>
<evidence type="ECO:0000256" key="4">
    <source>
        <dbReference type="ARBA" id="ARBA00022857"/>
    </source>
</evidence>
<dbReference type="EMBL" id="FWFR01000002">
    <property type="protein sequence ID" value="SLN63777.1"/>
    <property type="molecule type" value="Genomic_DNA"/>
</dbReference>
<name>A0A1Y5TH54_9PROT</name>
<keyword evidence="10" id="KW-1185">Reference proteome</keyword>
<comment type="function">
    <text evidence="1">Catalyzes the NADPH-dependent reduction of beta-ketoacyl-ACP substrates to beta-hydroxyacyl-ACP products, the first reductive step in the elongation cycle of fatty acid biosynthesis.</text>
</comment>
<evidence type="ECO:0000256" key="7">
    <source>
        <dbReference type="ARBA" id="ARBA00048508"/>
    </source>
</evidence>
<evidence type="ECO:0000256" key="1">
    <source>
        <dbReference type="ARBA" id="ARBA00002607"/>
    </source>
</evidence>
<dbReference type="OrthoDB" id="9804774at2"/>
<dbReference type="PANTHER" id="PTHR42760:SF40">
    <property type="entry name" value="3-OXOACYL-[ACYL-CARRIER-PROTEIN] REDUCTASE, CHLOROPLASTIC"/>
    <property type="match status" value="1"/>
</dbReference>
<dbReference type="PANTHER" id="PTHR42760">
    <property type="entry name" value="SHORT-CHAIN DEHYDROGENASES/REDUCTASES FAMILY MEMBER"/>
    <property type="match status" value="1"/>
</dbReference>
<dbReference type="SUPFAM" id="SSF51735">
    <property type="entry name" value="NAD(P)-binding Rossmann-fold domains"/>
    <property type="match status" value="1"/>
</dbReference>
<dbReference type="InterPro" id="IPR036291">
    <property type="entry name" value="NAD(P)-bd_dom_sf"/>
</dbReference>
<evidence type="ECO:0000256" key="3">
    <source>
        <dbReference type="ARBA" id="ARBA00017650"/>
    </source>
</evidence>